<dbReference type="OMA" id="WADANPY"/>
<dbReference type="EMBL" id="MPUK01000004">
    <property type="protein sequence ID" value="ONH67880.1"/>
    <property type="molecule type" value="Genomic_DNA"/>
</dbReference>
<evidence type="ECO:0000256" key="1">
    <source>
        <dbReference type="SAM" id="SignalP"/>
    </source>
</evidence>
<reference evidence="3" key="1">
    <citation type="journal article" date="2017" name="Genome Announc.">
        <title>Genome sequences of Cyberlindnera fabianii 65, Pichia kudriavzevii 129, and Saccharomyces cerevisiae 131 isolated from fermented masau fruits in Zimbabwe.</title>
        <authorList>
            <person name="van Rijswijck I.M.H."/>
            <person name="Derks M.F.L."/>
            <person name="Abee T."/>
            <person name="de Ridder D."/>
            <person name="Smid E.J."/>
        </authorList>
    </citation>
    <scope>NUCLEOTIDE SEQUENCE [LARGE SCALE GENOMIC DNA]</scope>
    <source>
        <strain evidence="3">65</strain>
    </source>
</reference>
<proteinExistence type="predicted"/>
<keyword evidence="1" id="KW-0732">Signal</keyword>
<feature type="chain" id="PRO_5012030493" evidence="1">
    <location>
        <begin position="19"/>
        <end position="166"/>
    </location>
</feature>
<dbReference type="STRING" id="36022.A0A1V2L809"/>
<dbReference type="AlphaFoldDB" id="A0A1V2L809"/>
<dbReference type="Proteomes" id="UP000189513">
    <property type="component" value="Unassembled WGS sequence"/>
</dbReference>
<sequence length="166" mass="17238">MQFTRFALAAVAAKVVSAAASPEALPWANANPQAAGAAAAYADAYAEAIAIAHPDPEAYALAASADDCASIACHAACGMLIIYGSDCTTNKENQYAGPYNTTCLCSEGSDFINQYPTCMECGWTLWKYYGGYVSSALEACGTLSTEPTGTLRSPSKIFASKTSTRA</sequence>
<feature type="signal peptide" evidence="1">
    <location>
        <begin position="1"/>
        <end position="18"/>
    </location>
</feature>
<evidence type="ECO:0000313" key="3">
    <source>
        <dbReference type="Proteomes" id="UP000189513"/>
    </source>
</evidence>
<name>A0A1V2L809_CYBFA</name>
<organism evidence="2 3">
    <name type="scientific">Cyberlindnera fabianii</name>
    <name type="common">Yeast</name>
    <name type="synonym">Hansenula fabianii</name>
    <dbReference type="NCBI Taxonomy" id="36022"/>
    <lineage>
        <taxon>Eukaryota</taxon>
        <taxon>Fungi</taxon>
        <taxon>Dikarya</taxon>
        <taxon>Ascomycota</taxon>
        <taxon>Saccharomycotina</taxon>
        <taxon>Saccharomycetes</taxon>
        <taxon>Phaffomycetales</taxon>
        <taxon>Phaffomycetaceae</taxon>
        <taxon>Cyberlindnera</taxon>
    </lineage>
</organism>
<evidence type="ECO:0000313" key="2">
    <source>
        <dbReference type="EMBL" id="ONH67880.1"/>
    </source>
</evidence>
<dbReference type="VEuPathDB" id="FungiDB:BON22_2766"/>
<protein>
    <submittedName>
        <fullName evidence="2">Uncharacterized protein</fullName>
    </submittedName>
</protein>
<comment type="caution">
    <text evidence="2">The sequence shown here is derived from an EMBL/GenBank/DDBJ whole genome shotgun (WGS) entry which is preliminary data.</text>
</comment>
<accession>A0A1V2L809</accession>
<gene>
    <name evidence="2" type="ORF">BON22_2766</name>
</gene>
<keyword evidence="3" id="KW-1185">Reference proteome</keyword>